<evidence type="ECO:0000313" key="4">
    <source>
        <dbReference type="EMBL" id="MFA1769930.1"/>
    </source>
</evidence>
<dbReference type="PANTHER" id="PTHR44196">
    <property type="entry name" value="DEHYDROGENASE/REDUCTASE SDR FAMILY MEMBER 7B"/>
    <property type="match status" value="1"/>
</dbReference>
<dbReference type="OrthoDB" id="597477at2"/>
<dbReference type="Proteomes" id="UP001570846">
    <property type="component" value="Unassembled WGS sequence"/>
</dbReference>
<dbReference type="Gene3D" id="3.40.50.720">
    <property type="entry name" value="NAD(P)-binding Rossmann-like Domain"/>
    <property type="match status" value="1"/>
</dbReference>
<comment type="caution">
    <text evidence="3">The sequence shown here is derived from an EMBL/GenBank/DDBJ whole genome shotgun (WGS) entry which is preliminary data.</text>
</comment>
<dbReference type="AlphaFoldDB" id="A0A5M8QMW7"/>
<proteinExistence type="inferred from homology"/>
<dbReference type="CDD" id="cd05233">
    <property type="entry name" value="SDR_c"/>
    <property type="match status" value="1"/>
</dbReference>
<accession>A0A5M8QMW7</accession>
<reference evidence="4 6" key="3">
    <citation type="submission" date="2024-08" db="EMBL/GenBank/DDBJ databases">
        <authorList>
            <person name="Wei W."/>
        </authorList>
    </citation>
    <scope>NUCLEOTIDE SEQUENCE [LARGE SCALE GENOMIC DNA]</scope>
    <source>
        <strain evidence="4 6">XU2</strain>
    </source>
</reference>
<dbReference type="PROSITE" id="PS00061">
    <property type="entry name" value="ADH_SHORT"/>
    <property type="match status" value="1"/>
</dbReference>
<dbReference type="RefSeq" id="WP_149097744.1">
    <property type="nucleotide sequence ID" value="NZ_BMMG01000002.1"/>
</dbReference>
<dbReference type="EMBL" id="VKKZ01000019">
    <property type="protein sequence ID" value="KAA6435552.1"/>
    <property type="molecule type" value="Genomic_DNA"/>
</dbReference>
<dbReference type="GO" id="GO:0016020">
    <property type="term" value="C:membrane"/>
    <property type="evidence" value="ECO:0007669"/>
    <property type="project" value="TreeGrafter"/>
</dbReference>
<keyword evidence="6" id="KW-1185">Reference proteome</keyword>
<dbReference type="InterPro" id="IPR036291">
    <property type="entry name" value="NAD(P)-bd_dom_sf"/>
</dbReference>
<evidence type="ECO:0000256" key="2">
    <source>
        <dbReference type="ARBA" id="ARBA00023002"/>
    </source>
</evidence>
<dbReference type="SUPFAM" id="SSF51735">
    <property type="entry name" value="NAD(P)-binding Rossmann-fold domains"/>
    <property type="match status" value="1"/>
</dbReference>
<evidence type="ECO:0000313" key="6">
    <source>
        <dbReference type="Proteomes" id="UP001570846"/>
    </source>
</evidence>
<name>A0A5M8QMW7_9BACT</name>
<gene>
    <name evidence="4" type="ORF">ACD591_01410</name>
    <name evidence="3" type="ORF">FOE74_06310</name>
</gene>
<dbReference type="EC" id="1.-.-.-" evidence="4"/>
<reference evidence="3 5" key="1">
    <citation type="submission" date="2019-07" db="EMBL/GenBank/DDBJ databases">
        <authorList>
            <person name="Qu J.-H."/>
        </authorList>
    </citation>
    <scope>NUCLEOTIDE SEQUENCE [LARGE SCALE GENOMIC DNA]</scope>
    <source>
        <strain evidence="3 5">MDT1-10-3</strain>
    </source>
</reference>
<evidence type="ECO:0000313" key="3">
    <source>
        <dbReference type="EMBL" id="KAA6435552.1"/>
    </source>
</evidence>
<dbReference type="Proteomes" id="UP000323866">
    <property type="component" value="Unassembled WGS sequence"/>
</dbReference>
<evidence type="ECO:0000256" key="1">
    <source>
        <dbReference type="ARBA" id="ARBA00006484"/>
    </source>
</evidence>
<comment type="similarity">
    <text evidence="1">Belongs to the short-chain dehydrogenases/reductases (SDR) family.</text>
</comment>
<evidence type="ECO:0000313" key="5">
    <source>
        <dbReference type="Proteomes" id="UP000323866"/>
    </source>
</evidence>
<dbReference type="InterPro" id="IPR020904">
    <property type="entry name" value="Sc_DH/Rdtase_CS"/>
</dbReference>
<dbReference type="PRINTS" id="PR00081">
    <property type="entry name" value="GDHRDH"/>
</dbReference>
<keyword evidence="2 4" id="KW-0560">Oxidoreductase</keyword>
<protein>
    <submittedName>
        <fullName evidence="3">SDR family NAD(P)-dependent oxidoreductase</fullName>
    </submittedName>
    <submittedName>
        <fullName evidence="4">SDR family oxidoreductase</fullName>
        <ecNumber evidence="4">1.-.-.-</ecNumber>
    </submittedName>
</protein>
<organism evidence="3 5">
    <name type="scientific">Rufibacter glacialis</name>
    <dbReference type="NCBI Taxonomy" id="1259555"/>
    <lineage>
        <taxon>Bacteria</taxon>
        <taxon>Pseudomonadati</taxon>
        <taxon>Bacteroidota</taxon>
        <taxon>Cytophagia</taxon>
        <taxon>Cytophagales</taxon>
        <taxon>Hymenobacteraceae</taxon>
        <taxon>Rufibacter</taxon>
    </lineage>
</organism>
<sequence length="237" mass="24773">MTAAHPSSNPPIAVISGGASGIGKAVAETLAAEGMHVVVADVSPGSGSATVDHVLCDVTNPQHIDALYAHVTQTYGHPDLLVCCAGRGIHEKLTEGDPAKWQAVLDLNLMGPLRLIRAFTPGMLQKGAGDVVILSSVSAGQTYAYGGIYAASKTALNTIAETLRQETVPVLRVLTVAPGVTDTHFFENTISGYNTVESIGYGALSADEVAQTVLFALKQPRHVSLNHLTIRPTPQPF</sequence>
<dbReference type="EMBL" id="JBGOGF010000001">
    <property type="protein sequence ID" value="MFA1769930.1"/>
    <property type="molecule type" value="Genomic_DNA"/>
</dbReference>
<dbReference type="InterPro" id="IPR002347">
    <property type="entry name" value="SDR_fam"/>
</dbReference>
<dbReference type="PANTHER" id="PTHR44196:SF1">
    <property type="entry name" value="DEHYDROGENASE_REDUCTASE SDR FAMILY MEMBER 7B"/>
    <property type="match status" value="1"/>
</dbReference>
<dbReference type="GO" id="GO:0016491">
    <property type="term" value="F:oxidoreductase activity"/>
    <property type="evidence" value="ECO:0007669"/>
    <property type="project" value="UniProtKB-KW"/>
</dbReference>
<dbReference type="Pfam" id="PF00106">
    <property type="entry name" value="adh_short"/>
    <property type="match status" value="1"/>
</dbReference>
<reference evidence="3 5" key="2">
    <citation type="submission" date="2019-09" db="EMBL/GenBank/DDBJ databases">
        <title>A bacterium isolated from glacier soil.</title>
        <authorList>
            <person name="Liu Q."/>
        </authorList>
    </citation>
    <scope>NUCLEOTIDE SEQUENCE [LARGE SCALE GENOMIC DNA]</scope>
    <source>
        <strain evidence="3 5">MDT1-10-3</strain>
    </source>
</reference>